<proteinExistence type="predicted"/>
<dbReference type="Pfam" id="PF25597">
    <property type="entry name" value="SH3_retrovirus"/>
    <property type="match status" value="1"/>
</dbReference>
<comment type="caution">
    <text evidence="3">The sequence shown here is derived from an EMBL/GenBank/DDBJ whole genome shotgun (WGS) entry which is preliminary data.</text>
</comment>
<evidence type="ECO:0000256" key="1">
    <source>
        <dbReference type="SAM" id="MobiDB-lite"/>
    </source>
</evidence>
<feature type="compositionally biased region" description="Polar residues" evidence="1">
    <location>
        <begin position="102"/>
        <end position="115"/>
    </location>
</feature>
<feature type="compositionally biased region" description="Basic and acidic residues" evidence="1">
    <location>
        <begin position="59"/>
        <end position="74"/>
    </location>
</feature>
<sequence>MDLKNDEGVFLGYSKNSRAYRVYNMRTQNIIESINVVVDDTNDFVEYSYEQVIQTLTEKSEATSEHQNVGKDIDESQNISGDVTKTNTTKQTEETEQNNTTADSTYTFNDQSTRR</sequence>
<evidence type="ECO:0000259" key="2">
    <source>
        <dbReference type="Pfam" id="PF25597"/>
    </source>
</evidence>
<organism evidence="3 4">
    <name type="scientific">Abeliophyllum distichum</name>
    <dbReference type="NCBI Taxonomy" id="126358"/>
    <lineage>
        <taxon>Eukaryota</taxon>
        <taxon>Viridiplantae</taxon>
        <taxon>Streptophyta</taxon>
        <taxon>Embryophyta</taxon>
        <taxon>Tracheophyta</taxon>
        <taxon>Spermatophyta</taxon>
        <taxon>Magnoliopsida</taxon>
        <taxon>eudicotyledons</taxon>
        <taxon>Gunneridae</taxon>
        <taxon>Pentapetalae</taxon>
        <taxon>asterids</taxon>
        <taxon>lamiids</taxon>
        <taxon>Lamiales</taxon>
        <taxon>Oleaceae</taxon>
        <taxon>Forsythieae</taxon>
        <taxon>Abeliophyllum</taxon>
    </lineage>
</organism>
<protein>
    <submittedName>
        <fullName evidence="3">Gag-pol polyprotein</fullName>
    </submittedName>
</protein>
<feature type="domain" description="Retroviral polymerase SH3-like" evidence="2">
    <location>
        <begin position="2"/>
        <end position="44"/>
    </location>
</feature>
<dbReference type="Proteomes" id="UP001604336">
    <property type="component" value="Unassembled WGS sequence"/>
</dbReference>
<dbReference type="AlphaFoldDB" id="A0ABD1THI0"/>
<dbReference type="InterPro" id="IPR057670">
    <property type="entry name" value="SH3_retrovirus"/>
</dbReference>
<gene>
    <name evidence="3" type="ORF">Adt_17786</name>
</gene>
<name>A0ABD1THI0_9LAMI</name>
<evidence type="ECO:0000313" key="4">
    <source>
        <dbReference type="Proteomes" id="UP001604336"/>
    </source>
</evidence>
<reference evidence="4" key="1">
    <citation type="submission" date="2024-07" db="EMBL/GenBank/DDBJ databases">
        <title>Two chromosome-level genome assemblies of Korean endemic species Abeliophyllum distichum and Forsythia ovata (Oleaceae).</title>
        <authorList>
            <person name="Jang H."/>
        </authorList>
    </citation>
    <scope>NUCLEOTIDE SEQUENCE [LARGE SCALE GENOMIC DNA]</scope>
</reference>
<feature type="region of interest" description="Disordered" evidence="1">
    <location>
        <begin position="59"/>
        <end position="115"/>
    </location>
</feature>
<accession>A0ABD1THI0</accession>
<dbReference type="EMBL" id="JBFOLK010000005">
    <property type="protein sequence ID" value="KAL2512186.1"/>
    <property type="molecule type" value="Genomic_DNA"/>
</dbReference>
<keyword evidence="4" id="KW-1185">Reference proteome</keyword>
<evidence type="ECO:0000313" key="3">
    <source>
        <dbReference type="EMBL" id="KAL2512186.1"/>
    </source>
</evidence>